<keyword evidence="2" id="KW-1185">Reference proteome</keyword>
<dbReference type="EMBL" id="FNQM01000004">
    <property type="protein sequence ID" value="SEA39682.1"/>
    <property type="molecule type" value="Genomic_DNA"/>
</dbReference>
<name>A0A1H4AVL9_9RHOB</name>
<dbReference type="STRING" id="89524.SAMN05444370_104381"/>
<gene>
    <name evidence="1" type="ORF">SAMN05444370_104381</name>
</gene>
<reference evidence="1 2" key="1">
    <citation type="submission" date="2016-10" db="EMBL/GenBank/DDBJ databases">
        <authorList>
            <person name="de Groot N.N."/>
        </authorList>
    </citation>
    <scope>NUCLEOTIDE SEQUENCE [LARGE SCALE GENOMIC DNA]</scope>
    <source>
        <strain evidence="1 2">DSM 15345</strain>
    </source>
</reference>
<organism evidence="1 2">
    <name type="scientific">Rubrimonas cliftonensis</name>
    <dbReference type="NCBI Taxonomy" id="89524"/>
    <lineage>
        <taxon>Bacteria</taxon>
        <taxon>Pseudomonadati</taxon>
        <taxon>Pseudomonadota</taxon>
        <taxon>Alphaproteobacteria</taxon>
        <taxon>Rhodobacterales</taxon>
        <taxon>Paracoccaceae</taxon>
        <taxon>Rubrimonas</taxon>
    </lineage>
</organism>
<dbReference type="Proteomes" id="UP000198703">
    <property type="component" value="Unassembled WGS sequence"/>
</dbReference>
<dbReference type="AlphaFoldDB" id="A0A1H4AVL9"/>
<dbReference type="RefSeq" id="WP_093252595.1">
    <property type="nucleotide sequence ID" value="NZ_FNQM01000004.1"/>
</dbReference>
<evidence type="ECO:0000313" key="1">
    <source>
        <dbReference type="EMBL" id="SEA39682.1"/>
    </source>
</evidence>
<accession>A0A1H4AVL9</accession>
<protein>
    <submittedName>
        <fullName evidence="1">Uncharacterized protein</fullName>
    </submittedName>
</protein>
<evidence type="ECO:0000313" key="2">
    <source>
        <dbReference type="Proteomes" id="UP000198703"/>
    </source>
</evidence>
<proteinExistence type="predicted"/>
<sequence>MLCLGPLAFDVGAYRVRGREDVVDGVAVSRTAPADHVSLDALAASVEADLAARPGFRGSAAPSAPVAVRTIGDALWIAAFRKAPVASPVLRVEGHALRDGARWRYGLDAPEDGVEAAMEDIAALDAALEPGASLETTGAEAFCVDGGVIRAPFRGYAERSVARLEGAGGVGLVIRVEANGPQIDGDLAERLEAVRDAARQAGAPLSVTARGPVTVAGLQGEQATLLGADGESLSVFIAPGAAETRADPRLEIELAAQPGADQEAVRHDWDRLLAAARPAFPPLR</sequence>